<dbReference type="PIRSF" id="PIRSF028188">
    <property type="entry name" value="Amdntrnsf_FN0238"/>
    <property type="match status" value="1"/>
</dbReference>
<proteinExistence type="predicted"/>
<protein>
    <recommendedName>
        <fullName evidence="3">Amidinotransferase</fullName>
    </recommendedName>
</protein>
<dbReference type="AlphaFoldDB" id="A0A917JYM2"/>
<accession>A0A917JYM2</accession>
<reference evidence="1" key="2">
    <citation type="submission" date="2020-09" db="EMBL/GenBank/DDBJ databases">
        <authorList>
            <person name="Sun Q."/>
            <person name="Ohkuma M."/>
        </authorList>
    </citation>
    <scope>NUCLEOTIDE SEQUENCE</scope>
    <source>
        <strain evidence="1">JCM 13919</strain>
    </source>
</reference>
<dbReference type="SUPFAM" id="SSF55909">
    <property type="entry name" value="Pentein"/>
    <property type="match status" value="1"/>
</dbReference>
<name>A0A917JYM2_9GAMM</name>
<dbReference type="PANTHER" id="PTHR43224:SF1">
    <property type="entry name" value="AMIDINOTRANSFERASE"/>
    <property type="match status" value="1"/>
</dbReference>
<dbReference type="Proteomes" id="UP000630149">
    <property type="component" value="Unassembled WGS sequence"/>
</dbReference>
<organism evidence="1 2">
    <name type="scientific">Legionella impletisoli</name>
    <dbReference type="NCBI Taxonomy" id="343510"/>
    <lineage>
        <taxon>Bacteria</taxon>
        <taxon>Pseudomonadati</taxon>
        <taxon>Pseudomonadota</taxon>
        <taxon>Gammaproteobacteria</taxon>
        <taxon>Legionellales</taxon>
        <taxon>Legionellaceae</taxon>
        <taxon>Legionella</taxon>
    </lineage>
</organism>
<dbReference type="Pfam" id="PF19420">
    <property type="entry name" value="DDAH_eukar"/>
    <property type="match status" value="1"/>
</dbReference>
<dbReference type="RefSeq" id="WP_229669375.1">
    <property type="nucleotide sequence ID" value="NZ_BMOB01000008.1"/>
</dbReference>
<comment type="caution">
    <text evidence="1">The sequence shown here is derived from an EMBL/GenBank/DDBJ whole genome shotgun (WGS) entry which is preliminary data.</text>
</comment>
<dbReference type="PANTHER" id="PTHR43224">
    <property type="entry name" value="AMIDINOTRANSFERASE"/>
    <property type="match status" value="1"/>
</dbReference>
<keyword evidence="2" id="KW-1185">Reference proteome</keyword>
<evidence type="ECO:0000313" key="2">
    <source>
        <dbReference type="Proteomes" id="UP000630149"/>
    </source>
</evidence>
<dbReference type="EMBL" id="BMOB01000008">
    <property type="protein sequence ID" value="GGI90147.1"/>
    <property type="molecule type" value="Genomic_DNA"/>
</dbReference>
<gene>
    <name evidence="1" type="ORF">GCM10007966_18650</name>
</gene>
<reference evidence="1" key="1">
    <citation type="journal article" date="2014" name="Int. J. Syst. Evol. Microbiol.">
        <title>Complete genome sequence of Corynebacterium casei LMG S-19264T (=DSM 44701T), isolated from a smear-ripened cheese.</title>
        <authorList>
            <consortium name="US DOE Joint Genome Institute (JGI-PGF)"/>
            <person name="Walter F."/>
            <person name="Albersmeier A."/>
            <person name="Kalinowski J."/>
            <person name="Ruckert C."/>
        </authorList>
    </citation>
    <scope>NUCLEOTIDE SEQUENCE</scope>
    <source>
        <strain evidence="1">JCM 13919</strain>
    </source>
</reference>
<evidence type="ECO:0008006" key="3">
    <source>
        <dbReference type="Google" id="ProtNLM"/>
    </source>
</evidence>
<dbReference type="InterPro" id="IPR014541">
    <property type="entry name" value="Amdntrnsf_FN0238"/>
</dbReference>
<sequence length="314" mass="35881">MRSTLAFSSPPTTAHVVMVPPVGFEYNHQTAKTNAYQQKIHDENYHENVLREFNNMVQRLEEHDVMVMLLNENAQFADAVFPNNWFSTHIDEEGKLTVLLYPMLTENRKKEVNPEGLKALLEKHQIQINQFVDLRIEQEGVLESTGSMIFDREHKLIYASLSPRTDKALVNTVAKLLNYQTIIFTSYGVNSQPIYHTNVMMGLTKHCAVVCLECIHDPKERENVRQSLMTTHKNIIAITSEQVSHLCGNIIELTNRQNQSLLILSQQAYDHFTPEQRSLLKQYSTLLPMELTTIETIGGGSARCMIAEIFPPLV</sequence>
<evidence type="ECO:0000313" key="1">
    <source>
        <dbReference type="EMBL" id="GGI90147.1"/>
    </source>
</evidence>
<dbReference type="Gene3D" id="3.75.10.10">
    <property type="entry name" value="L-arginine/glycine Amidinotransferase, Chain A"/>
    <property type="match status" value="1"/>
</dbReference>